<keyword evidence="4" id="KW-0539">Nucleus</keyword>
<sequence>MKLTCLSISGGGGGSYHSPASHLLEMEGLRFLLDCPIDLSALAAFAPVPLTGGEAGLIRAVPRYWSPTAAAAAKAGGVDAVLVSSATGMLGLPFLTRLPGFANTKVYVTEVAARIGKLMMGELVEMHREFVRYYGPDTDGLPKWMEGEKLNEFPSVLQKAVTEDEGNGLISLMPLYSPGNIEECMQTIQPVKYGEEVCFNGIFMLKASSSGLELGNSVWTIKGPRASITYLPSSVFVSAHALDFDYSSLKENDVILFSDLSSLNDMDEDNEKLDEHAMDETDSSLCRHSVLRDDGADADEKILFLRNSDDITEEIERISFICSCIISAIKSGGSVLIPIGRLGVILLLLELISETLHSSSIKVPIFMISETAAEVIAFTNALPEWLCKSRQEKVSLLTLESWSMKLFSGEALFGHVELLKEGKLFLFPHLHSKGLLAAWKEPCIVLCPHWSLRLGPAVHLLHRWRADRRCLLVLEPRQLNETTAVARLRTKLFVSSGQYQLAAAEKQSDQSKRHLLQRDAVDPDRLLPALQEKGMMISLQVNALF</sequence>
<keyword evidence="7" id="KW-1185">Reference proteome</keyword>
<dbReference type="Proteomes" id="UP000275267">
    <property type="component" value="Unassembled WGS sequence"/>
</dbReference>
<dbReference type="OrthoDB" id="5600060at2759"/>
<comment type="subcellular location">
    <subcellularLocation>
        <location evidence="2">Cytoplasm</location>
    </subcellularLocation>
    <subcellularLocation>
        <location evidence="1">Nucleus</location>
    </subcellularLocation>
</comment>
<dbReference type="AlphaFoldDB" id="A0A3L6RK43"/>
<dbReference type="EMBL" id="PQIB02000008">
    <property type="protein sequence ID" value="RLN04807.1"/>
    <property type="molecule type" value="Genomic_DNA"/>
</dbReference>
<evidence type="ECO:0000259" key="5">
    <source>
        <dbReference type="SMART" id="SM01027"/>
    </source>
</evidence>
<evidence type="ECO:0000256" key="3">
    <source>
        <dbReference type="ARBA" id="ARBA00022490"/>
    </source>
</evidence>
<dbReference type="SMART" id="SM01027">
    <property type="entry name" value="Beta-Casp"/>
    <property type="match status" value="1"/>
</dbReference>
<dbReference type="Gene3D" id="3.60.15.10">
    <property type="entry name" value="Ribonuclease Z/Hydroxyacylglutathione hydrolase-like"/>
    <property type="match status" value="1"/>
</dbReference>
<dbReference type="InterPro" id="IPR022712">
    <property type="entry name" value="Beta_Casp"/>
</dbReference>
<comment type="caution">
    <text evidence="6">The sequence shown here is derived from an EMBL/GenBank/DDBJ whole genome shotgun (WGS) entry which is preliminary data.</text>
</comment>
<reference evidence="7" key="1">
    <citation type="journal article" date="2019" name="Nat. Commun.">
        <title>The genome of broomcorn millet.</title>
        <authorList>
            <person name="Zou C."/>
            <person name="Miki D."/>
            <person name="Li D."/>
            <person name="Tang Q."/>
            <person name="Xiao L."/>
            <person name="Rajput S."/>
            <person name="Deng P."/>
            <person name="Jia W."/>
            <person name="Huang R."/>
            <person name="Zhang M."/>
            <person name="Sun Y."/>
            <person name="Hu J."/>
            <person name="Fu X."/>
            <person name="Schnable P.S."/>
            <person name="Li F."/>
            <person name="Zhang H."/>
            <person name="Feng B."/>
            <person name="Zhu X."/>
            <person name="Liu R."/>
            <person name="Schnable J.C."/>
            <person name="Zhu J.-K."/>
            <person name="Zhang H."/>
        </authorList>
    </citation>
    <scope>NUCLEOTIDE SEQUENCE [LARGE SCALE GENOMIC DNA]</scope>
</reference>
<evidence type="ECO:0000313" key="7">
    <source>
        <dbReference type="Proteomes" id="UP000275267"/>
    </source>
</evidence>
<dbReference type="GO" id="GO:0032039">
    <property type="term" value="C:integrator complex"/>
    <property type="evidence" value="ECO:0007669"/>
    <property type="project" value="InterPro"/>
</dbReference>
<gene>
    <name evidence="6" type="ORF">C2845_PM13G16730</name>
</gene>
<name>A0A3L6RK43_PANMI</name>
<organism evidence="6 7">
    <name type="scientific">Panicum miliaceum</name>
    <name type="common">Proso millet</name>
    <name type="synonym">Broomcorn millet</name>
    <dbReference type="NCBI Taxonomy" id="4540"/>
    <lineage>
        <taxon>Eukaryota</taxon>
        <taxon>Viridiplantae</taxon>
        <taxon>Streptophyta</taxon>
        <taxon>Embryophyta</taxon>
        <taxon>Tracheophyta</taxon>
        <taxon>Spermatophyta</taxon>
        <taxon>Magnoliopsida</taxon>
        <taxon>Liliopsida</taxon>
        <taxon>Poales</taxon>
        <taxon>Poaceae</taxon>
        <taxon>PACMAD clade</taxon>
        <taxon>Panicoideae</taxon>
        <taxon>Panicodae</taxon>
        <taxon>Paniceae</taxon>
        <taxon>Panicinae</taxon>
        <taxon>Panicum</taxon>
        <taxon>Panicum sect. Panicum</taxon>
    </lineage>
</organism>
<dbReference type="Gene3D" id="3.40.50.10890">
    <property type="match status" value="1"/>
</dbReference>
<dbReference type="SUPFAM" id="SSF56281">
    <property type="entry name" value="Metallo-hydrolase/oxidoreductase"/>
    <property type="match status" value="1"/>
</dbReference>
<dbReference type="InterPro" id="IPR036866">
    <property type="entry name" value="RibonucZ/Hydroxyglut_hydro"/>
</dbReference>
<dbReference type="PANTHER" id="PTHR46094:SF1">
    <property type="entry name" value="INTEGRATOR COMPLEX SUBUNIT 9"/>
    <property type="match status" value="1"/>
</dbReference>
<dbReference type="PANTHER" id="PTHR46094">
    <property type="entry name" value="INTEGRATOR COMPLEX SUBUNIT 9"/>
    <property type="match status" value="1"/>
</dbReference>
<accession>A0A3L6RK43</accession>
<feature type="domain" description="Beta-Casp" evidence="5">
    <location>
        <begin position="345"/>
        <end position="488"/>
    </location>
</feature>
<proteinExistence type="predicted"/>
<evidence type="ECO:0000256" key="4">
    <source>
        <dbReference type="ARBA" id="ARBA00023242"/>
    </source>
</evidence>
<dbReference type="STRING" id="4540.A0A3L6RK43"/>
<protein>
    <recommendedName>
        <fullName evidence="5">Beta-Casp domain-containing protein</fullName>
    </recommendedName>
</protein>
<evidence type="ECO:0000313" key="6">
    <source>
        <dbReference type="EMBL" id="RLN04807.1"/>
    </source>
</evidence>
<dbReference type="Pfam" id="PF10996">
    <property type="entry name" value="Beta-Casp"/>
    <property type="match status" value="1"/>
</dbReference>
<dbReference type="GO" id="GO:0034472">
    <property type="term" value="P:snRNA 3'-end processing"/>
    <property type="evidence" value="ECO:0007669"/>
    <property type="project" value="TreeGrafter"/>
</dbReference>
<keyword evidence="3" id="KW-0963">Cytoplasm</keyword>
<dbReference type="GO" id="GO:0005737">
    <property type="term" value="C:cytoplasm"/>
    <property type="evidence" value="ECO:0007669"/>
    <property type="project" value="UniProtKB-SubCell"/>
</dbReference>
<evidence type="ECO:0000256" key="2">
    <source>
        <dbReference type="ARBA" id="ARBA00004496"/>
    </source>
</evidence>
<dbReference type="InterPro" id="IPR027074">
    <property type="entry name" value="Integrator_9su"/>
</dbReference>
<evidence type="ECO:0000256" key="1">
    <source>
        <dbReference type="ARBA" id="ARBA00004123"/>
    </source>
</evidence>